<dbReference type="AlphaFoldDB" id="A0A4P5ZFS3"/>
<dbReference type="RefSeq" id="WP_026786949.1">
    <property type="nucleotide sequence ID" value="NZ_BJCD01000038.1"/>
</dbReference>
<sequence length="307" mass="33536">MKTKIALCLTSLILGFSYPVNAQNPNPCPNSVSACQNSNSTETVAILEDGRSYEYEAGQGIYRVRYNYTGENWTHADVAPIRINTNKPIAILPMQYTSNGVQSGASVNGVSVGRIWNSITVEEMKRRLEALGFYVLTPTISMYGENIDGFQALEHFIAGVHKGNSSVQTVVLTADANVANAANPRPGAQMLVTGLHQRDLWWEYRIQNRLVGFYQQQGLVNIGPRVRGGKNNREGHSLAWHPMIERAAEYNPKVAIIEVAQAAEIIQRAGSIQAGRQWATPVFDGVALGMAEEACATGAKLEICKGQ</sequence>
<name>A0A4P5ZFS3_PLAAG</name>
<feature type="chain" id="PRO_5020670102" evidence="1">
    <location>
        <begin position="23"/>
        <end position="307"/>
    </location>
</feature>
<keyword evidence="1" id="KW-0732">Signal</keyword>
<evidence type="ECO:0000256" key="1">
    <source>
        <dbReference type="SAM" id="SignalP"/>
    </source>
</evidence>
<proteinExistence type="predicted"/>
<organism evidence="2 3">
    <name type="scientific">Planktothrix agardhii CCAP 1459/11A</name>
    <dbReference type="NCBI Taxonomy" id="282420"/>
    <lineage>
        <taxon>Bacteria</taxon>
        <taxon>Bacillati</taxon>
        <taxon>Cyanobacteriota</taxon>
        <taxon>Cyanophyceae</taxon>
        <taxon>Oscillatoriophycideae</taxon>
        <taxon>Oscillatoriales</taxon>
        <taxon>Microcoleaceae</taxon>
        <taxon>Planktothrix</taxon>
    </lineage>
</organism>
<evidence type="ECO:0000313" key="2">
    <source>
        <dbReference type="EMBL" id="GDZ93914.1"/>
    </source>
</evidence>
<accession>A0A4P5ZFS3</accession>
<feature type="signal peptide" evidence="1">
    <location>
        <begin position="1"/>
        <end position="22"/>
    </location>
</feature>
<dbReference type="Proteomes" id="UP000299794">
    <property type="component" value="Unassembled WGS sequence"/>
</dbReference>
<comment type="caution">
    <text evidence="2">The sequence shown here is derived from an EMBL/GenBank/DDBJ whole genome shotgun (WGS) entry which is preliminary data.</text>
</comment>
<reference evidence="3" key="1">
    <citation type="submission" date="2019-02" db="EMBL/GenBank/DDBJ databases">
        <title>Draft genome sequence of Planktothrix agardhii NIES-905.</title>
        <authorList>
            <person name="Yamaguchi H."/>
            <person name="Suzuki S."/>
            <person name="Kawachi M."/>
        </authorList>
    </citation>
    <scope>NUCLEOTIDE SEQUENCE [LARGE SCALE GENOMIC DNA]</scope>
    <source>
        <strain evidence="3">CCAP 1459/11A</strain>
    </source>
</reference>
<dbReference type="EMBL" id="BJCD01000038">
    <property type="protein sequence ID" value="GDZ93914.1"/>
    <property type="molecule type" value="Genomic_DNA"/>
</dbReference>
<gene>
    <name evidence="2" type="ORF">PA905_17540</name>
</gene>
<dbReference type="PROSITE" id="PS51257">
    <property type="entry name" value="PROKAR_LIPOPROTEIN"/>
    <property type="match status" value="1"/>
</dbReference>
<evidence type="ECO:0000313" key="3">
    <source>
        <dbReference type="Proteomes" id="UP000299794"/>
    </source>
</evidence>
<protein>
    <submittedName>
        <fullName evidence="2">Uncharacterized protein</fullName>
    </submittedName>
</protein>